<evidence type="ECO:0000256" key="4">
    <source>
        <dbReference type="SAM" id="MobiDB-lite"/>
    </source>
</evidence>
<evidence type="ECO:0000256" key="1">
    <source>
        <dbReference type="ARBA" id="ARBA00006270"/>
    </source>
</evidence>
<dbReference type="AlphaFoldDB" id="A0A9X0A059"/>
<sequence length="337" mass="37917">MLSSQCNLYTLSTFSRCRPLQESCRVEEITQGNEVACQVPQIRSSSEEPCSSEPYEVLARGEVAVQIFNQALREGKACVSRMQLTVIGDVGAGKTSLVHTLSGEDFIEERQETHGIETSMVEMTELDYSWHAVDLNKSHVDDILVDKVCQGIKDFPRIDQSYDIQEKLLSSPDPERHRPAGIRRLPSIAGPPTSEADSDTSDQTSMIAVSSPVAWISAREQTAPRDIPVDQIVRRLSSETSEKEGKYAQISIWDFAGHPLYQAMHHVFLNRRSFYLVVLNLVELCNPASSDRALTEIHFWLNSIRVHTPQTTPVFLVGTRRDEVRRRYFSCRGSSVC</sequence>
<keyword evidence="2" id="KW-0677">Repeat</keyword>
<evidence type="ECO:0000313" key="7">
    <source>
        <dbReference type="Proteomes" id="UP001163046"/>
    </source>
</evidence>
<evidence type="ECO:0000256" key="2">
    <source>
        <dbReference type="ARBA" id="ARBA00022737"/>
    </source>
</evidence>
<feature type="domain" description="Roc" evidence="5">
    <location>
        <begin position="75"/>
        <end position="337"/>
    </location>
</feature>
<accession>A0A9X0A059</accession>
<dbReference type="Pfam" id="PF08477">
    <property type="entry name" value="Roc"/>
    <property type="match status" value="1"/>
</dbReference>
<organism evidence="6 7">
    <name type="scientific">Desmophyllum pertusum</name>
    <dbReference type="NCBI Taxonomy" id="174260"/>
    <lineage>
        <taxon>Eukaryota</taxon>
        <taxon>Metazoa</taxon>
        <taxon>Cnidaria</taxon>
        <taxon>Anthozoa</taxon>
        <taxon>Hexacorallia</taxon>
        <taxon>Scleractinia</taxon>
        <taxon>Caryophylliina</taxon>
        <taxon>Caryophylliidae</taxon>
        <taxon>Desmophyllum</taxon>
    </lineage>
</organism>
<dbReference type="Gene3D" id="3.40.50.300">
    <property type="entry name" value="P-loop containing nucleotide triphosphate hydrolases"/>
    <property type="match status" value="1"/>
</dbReference>
<name>A0A9X0A059_9CNID</name>
<dbReference type="PANTHER" id="PTHR47978">
    <property type="match status" value="1"/>
</dbReference>
<evidence type="ECO:0000313" key="6">
    <source>
        <dbReference type="EMBL" id="KAJ7391057.1"/>
    </source>
</evidence>
<dbReference type="Proteomes" id="UP001163046">
    <property type="component" value="Unassembled WGS sequence"/>
</dbReference>
<dbReference type="GO" id="GO:0000166">
    <property type="term" value="F:nucleotide binding"/>
    <property type="evidence" value="ECO:0007669"/>
    <property type="project" value="UniProtKB-KW"/>
</dbReference>
<dbReference type="EMBL" id="MU825409">
    <property type="protein sequence ID" value="KAJ7391057.1"/>
    <property type="molecule type" value="Genomic_DNA"/>
</dbReference>
<comment type="caution">
    <text evidence="6">The sequence shown here is derived from an EMBL/GenBank/DDBJ whole genome shotgun (WGS) entry which is preliminary data.</text>
</comment>
<keyword evidence="7" id="KW-1185">Reference proteome</keyword>
<dbReference type="PROSITE" id="PS51424">
    <property type="entry name" value="ROC"/>
    <property type="match status" value="1"/>
</dbReference>
<comment type="similarity">
    <text evidence="1">Belongs to the small GTPase superfamily. Rab family.</text>
</comment>
<dbReference type="OrthoDB" id="5986286at2759"/>
<dbReference type="InterPro" id="IPR020859">
    <property type="entry name" value="ROC"/>
</dbReference>
<protein>
    <recommendedName>
        <fullName evidence="5">Roc domain-containing protein</fullName>
    </recommendedName>
</protein>
<feature type="region of interest" description="Disordered" evidence="4">
    <location>
        <begin position="169"/>
        <end position="203"/>
    </location>
</feature>
<evidence type="ECO:0000259" key="5">
    <source>
        <dbReference type="PROSITE" id="PS51424"/>
    </source>
</evidence>
<dbReference type="InterPro" id="IPR027417">
    <property type="entry name" value="P-loop_NTPase"/>
</dbReference>
<reference evidence="6" key="1">
    <citation type="submission" date="2023-01" db="EMBL/GenBank/DDBJ databases">
        <title>Genome assembly of the deep-sea coral Lophelia pertusa.</title>
        <authorList>
            <person name="Herrera S."/>
            <person name="Cordes E."/>
        </authorList>
    </citation>
    <scope>NUCLEOTIDE SEQUENCE</scope>
    <source>
        <strain evidence="6">USNM1676648</strain>
        <tissue evidence="6">Polyp</tissue>
    </source>
</reference>
<proteinExistence type="inferred from homology"/>
<evidence type="ECO:0000256" key="3">
    <source>
        <dbReference type="ARBA" id="ARBA00022741"/>
    </source>
</evidence>
<keyword evidence="3" id="KW-0547">Nucleotide-binding</keyword>
<gene>
    <name evidence="6" type="ORF">OS493_021078</name>
</gene>
<dbReference type="SUPFAM" id="SSF52540">
    <property type="entry name" value="P-loop containing nucleoside triphosphate hydrolases"/>
    <property type="match status" value="1"/>
</dbReference>